<dbReference type="EMBL" id="WEGI01000001">
    <property type="protein sequence ID" value="MQY25116.1"/>
    <property type="molecule type" value="Genomic_DNA"/>
</dbReference>
<dbReference type="AlphaFoldDB" id="A0A7K0DH30"/>
<sequence>MNTPARWNNEDSQQFAIAPQDGQCAYLHHSDGSWSFVGEDGWPVSPEEFQAEAASAISGPVIDVNPESVTDTEVR</sequence>
<proteinExistence type="predicted"/>
<evidence type="ECO:0000313" key="1">
    <source>
        <dbReference type="EMBL" id="MQY25116.1"/>
    </source>
</evidence>
<evidence type="ECO:0000313" key="2">
    <source>
        <dbReference type="Proteomes" id="UP000431401"/>
    </source>
</evidence>
<dbReference type="OrthoDB" id="4570469at2"/>
<dbReference type="RefSeq" id="WP_153338918.1">
    <property type="nucleotide sequence ID" value="NZ_WEGI01000001.1"/>
</dbReference>
<dbReference type="Proteomes" id="UP000431401">
    <property type="component" value="Unassembled WGS sequence"/>
</dbReference>
<gene>
    <name evidence="1" type="ORF">NRB56_06720</name>
</gene>
<accession>A0A7K0DH30</accession>
<comment type="caution">
    <text evidence="1">The sequence shown here is derived from an EMBL/GenBank/DDBJ whole genome shotgun (WGS) entry which is preliminary data.</text>
</comment>
<reference evidence="1 2" key="1">
    <citation type="submission" date="2019-10" db="EMBL/GenBank/DDBJ databases">
        <title>Nocardia macrotermitis sp. nov. and Nocardia aurantia sp. nov., isolated from the gut of fungus growing-termite Macrotermes natalensis.</title>
        <authorList>
            <person name="Benndorf R."/>
            <person name="Schwitalla J."/>
            <person name="Martin K."/>
            <person name="De Beer W."/>
            <person name="Kaster A.-K."/>
            <person name="Vollmers J."/>
            <person name="Poulsen M."/>
            <person name="Beemelmanns C."/>
        </authorList>
    </citation>
    <scope>NUCLEOTIDE SEQUENCE [LARGE SCALE GENOMIC DNA]</scope>
    <source>
        <strain evidence="1 2">RB56</strain>
    </source>
</reference>
<name>A0A7K0DH30_9NOCA</name>
<organism evidence="1 2">
    <name type="scientific">Nocardia aurantia</name>
    <dbReference type="NCBI Taxonomy" id="2585199"/>
    <lineage>
        <taxon>Bacteria</taxon>
        <taxon>Bacillati</taxon>
        <taxon>Actinomycetota</taxon>
        <taxon>Actinomycetes</taxon>
        <taxon>Mycobacteriales</taxon>
        <taxon>Nocardiaceae</taxon>
        <taxon>Nocardia</taxon>
    </lineage>
</organism>
<keyword evidence="2" id="KW-1185">Reference proteome</keyword>
<protein>
    <submittedName>
        <fullName evidence="1">Uncharacterized protein</fullName>
    </submittedName>
</protein>